<keyword evidence="1" id="KW-0175">Coiled coil</keyword>
<sequence length="253" mass="27886">VLACAPSNVAVDNMAERLANGGVKIVRLGHPVRLLDSVTQHSLDVQVQNSDGKGLAKDVRQDMNAILQKMGCKKTKKQERYALRGELKELRKELRKREDQAVKEVMGHARVVLATNTGAADYALKHMEAAFDLVVIDEAAQALEVSCWIPMLRGRRVVLAGDHKQLAPTITSAEAAKRGLGLTLFDRVVGMYGASCTRMLNVQVHLPHAPVAPPWYPSPAPFPRLWEPISGRFPGTSLKKKAEKKKKKLINHP</sequence>
<dbReference type="AlphaFoldDB" id="A0AAE0F7T7"/>
<organism evidence="3 4">
    <name type="scientific">Cymbomonas tetramitiformis</name>
    <dbReference type="NCBI Taxonomy" id="36881"/>
    <lineage>
        <taxon>Eukaryota</taxon>
        <taxon>Viridiplantae</taxon>
        <taxon>Chlorophyta</taxon>
        <taxon>Pyramimonadophyceae</taxon>
        <taxon>Pyramimonadales</taxon>
        <taxon>Pyramimonadaceae</taxon>
        <taxon>Cymbomonas</taxon>
    </lineage>
</organism>
<dbReference type="EMBL" id="LGRX02023873">
    <property type="protein sequence ID" value="KAK3254230.1"/>
    <property type="molecule type" value="Genomic_DNA"/>
</dbReference>
<name>A0AAE0F7T7_9CHLO</name>
<gene>
    <name evidence="3" type="ORF">CYMTET_36550</name>
</gene>
<accession>A0AAE0F7T7</accession>
<dbReference type="InterPro" id="IPR050534">
    <property type="entry name" value="Coronavir_polyprotein_1ab"/>
</dbReference>
<keyword evidence="4" id="KW-1185">Reference proteome</keyword>
<evidence type="ECO:0000313" key="4">
    <source>
        <dbReference type="Proteomes" id="UP001190700"/>
    </source>
</evidence>
<dbReference type="Gene3D" id="3.40.50.300">
    <property type="entry name" value="P-loop containing nucleotide triphosphate hydrolases"/>
    <property type="match status" value="1"/>
</dbReference>
<feature type="coiled-coil region" evidence="1">
    <location>
        <begin position="73"/>
        <end position="104"/>
    </location>
</feature>
<feature type="domain" description="DNA2/NAM7 helicase helicase" evidence="2">
    <location>
        <begin position="1"/>
        <end position="172"/>
    </location>
</feature>
<dbReference type="Proteomes" id="UP001190700">
    <property type="component" value="Unassembled WGS sequence"/>
</dbReference>
<protein>
    <recommendedName>
        <fullName evidence="2">DNA2/NAM7 helicase helicase domain-containing protein</fullName>
    </recommendedName>
</protein>
<dbReference type="PANTHER" id="PTHR43788">
    <property type="entry name" value="DNA2/NAM7 HELICASE FAMILY MEMBER"/>
    <property type="match status" value="1"/>
</dbReference>
<dbReference type="InterPro" id="IPR027417">
    <property type="entry name" value="P-loop_NTPase"/>
</dbReference>
<dbReference type="InterPro" id="IPR041677">
    <property type="entry name" value="DNA2/NAM7_AAA_11"/>
</dbReference>
<dbReference type="GO" id="GO:0043139">
    <property type="term" value="F:5'-3' DNA helicase activity"/>
    <property type="evidence" value="ECO:0007669"/>
    <property type="project" value="TreeGrafter"/>
</dbReference>
<evidence type="ECO:0000256" key="1">
    <source>
        <dbReference type="SAM" id="Coils"/>
    </source>
</evidence>
<comment type="caution">
    <text evidence="3">The sequence shown here is derived from an EMBL/GenBank/DDBJ whole genome shotgun (WGS) entry which is preliminary data.</text>
</comment>
<evidence type="ECO:0000259" key="2">
    <source>
        <dbReference type="Pfam" id="PF13086"/>
    </source>
</evidence>
<dbReference type="SUPFAM" id="SSF52540">
    <property type="entry name" value="P-loop containing nucleoside triphosphate hydrolases"/>
    <property type="match status" value="1"/>
</dbReference>
<feature type="non-terminal residue" evidence="3">
    <location>
        <position position="1"/>
    </location>
</feature>
<proteinExistence type="predicted"/>
<reference evidence="3 4" key="1">
    <citation type="journal article" date="2015" name="Genome Biol. Evol.">
        <title>Comparative Genomics of a Bacterivorous Green Alga Reveals Evolutionary Causalities and Consequences of Phago-Mixotrophic Mode of Nutrition.</title>
        <authorList>
            <person name="Burns J.A."/>
            <person name="Paasch A."/>
            <person name="Narechania A."/>
            <person name="Kim E."/>
        </authorList>
    </citation>
    <scope>NUCLEOTIDE SEQUENCE [LARGE SCALE GENOMIC DNA]</scope>
    <source>
        <strain evidence="3 4">PLY_AMNH</strain>
    </source>
</reference>
<dbReference type="PANTHER" id="PTHR43788:SF8">
    <property type="entry name" value="DNA-BINDING PROTEIN SMUBP-2"/>
    <property type="match status" value="1"/>
</dbReference>
<dbReference type="Pfam" id="PF13086">
    <property type="entry name" value="AAA_11"/>
    <property type="match status" value="1"/>
</dbReference>
<evidence type="ECO:0000313" key="3">
    <source>
        <dbReference type="EMBL" id="KAK3254230.1"/>
    </source>
</evidence>